<keyword evidence="1" id="KW-0645">Protease</keyword>
<dbReference type="Gene3D" id="1.10.1370.30">
    <property type="match status" value="1"/>
</dbReference>
<organism evidence="4 5">
    <name type="scientific">Butyrivibrio proteoclasticus</name>
    <dbReference type="NCBI Taxonomy" id="43305"/>
    <lineage>
        <taxon>Bacteria</taxon>
        <taxon>Bacillati</taxon>
        <taxon>Bacillota</taxon>
        <taxon>Clostridia</taxon>
        <taxon>Lachnospirales</taxon>
        <taxon>Lachnospiraceae</taxon>
        <taxon>Butyrivibrio</taxon>
    </lineage>
</organism>
<dbReference type="InterPro" id="IPR001333">
    <property type="entry name" value="Peptidase_M32_Taq"/>
</dbReference>
<keyword evidence="5" id="KW-1185">Reference proteome</keyword>
<dbReference type="SUPFAM" id="SSF55486">
    <property type="entry name" value="Metalloproteases ('zincins'), catalytic domain"/>
    <property type="match status" value="1"/>
</dbReference>
<evidence type="ECO:0000256" key="3">
    <source>
        <dbReference type="PIRSR" id="PIRSR006615-2"/>
    </source>
</evidence>
<dbReference type="AlphaFoldDB" id="A0A1I5SDA2"/>
<dbReference type="PANTHER" id="PTHR34217">
    <property type="entry name" value="METAL-DEPENDENT CARBOXYPEPTIDASE"/>
    <property type="match status" value="1"/>
</dbReference>
<dbReference type="PROSITE" id="PS52034">
    <property type="entry name" value="PEPTIDASE_M32"/>
    <property type="match status" value="1"/>
</dbReference>
<dbReference type="CDD" id="cd06460">
    <property type="entry name" value="M32_Taq"/>
    <property type="match status" value="1"/>
</dbReference>
<dbReference type="EC" id="3.4.17.19" evidence="1"/>
<dbReference type="PRINTS" id="PR00998">
    <property type="entry name" value="CRBOXYPTASET"/>
</dbReference>
<dbReference type="RefSeq" id="WP_074885355.1">
    <property type="nucleotide sequence ID" value="NZ_FOXO01000006.1"/>
</dbReference>
<comment type="cofactor">
    <cofactor evidence="2">
        <name>Zn(2+)</name>
        <dbReference type="ChEBI" id="CHEBI:29105"/>
    </cofactor>
    <text evidence="2">Binds 1 zinc ion per subunit.</text>
</comment>
<dbReference type="GO" id="GO:0004181">
    <property type="term" value="F:metallocarboxypeptidase activity"/>
    <property type="evidence" value="ECO:0007669"/>
    <property type="project" value="UniProtKB-UniRule"/>
</dbReference>
<dbReference type="Proteomes" id="UP000182624">
    <property type="component" value="Unassembled WGS sequence"/>
</dbReference>
<sequence>MTLLEKYKAKQKELNYLGHAMSLMHWDLETTCPDGGKEKLSDAISFFSTEHFKKATDDEFYGLVCKLSEKEEFDKLDDVMKFDITRTKEQLDKMRRVPQDFYEEYVKTITASSIAWPKAKQNNDWKSYEAPLEKTIKAVKEYKKYVSPDMQPYDALIDDYERGMTQGKIDAVFEELKEELIPLLDKILACPQPDHSKFTMKVPAHEQAELCKFLVEYMGIDMERFAQAETEHPFTTNMSIDDVRITNHYYENEVISAIFSAIHEGGHAIFEQNVDHKYEGTEGASISYMGLHESQSRFYENILGRNINFWKPIWPKVCEIVPELKTVTLEEFYKEINHIENSLVRTEADELTYCLHIILRYEMERAIFIDGADVKDLPKMWNDKMDELLHVVPETDAQGVLQDMHWSDGSFGYFPSYLLGSIYDGMFLEAIEKDLGSIDDILAAGDIKKITKWLNENIHQYGATRISSEVLEAVCGQELSAKPLIRHFKDKYAKIYNF</sequence>
<dbReference type="GO" id="GO:0046872">
    <property type="term" value="F:metal ion binding"/>
    <property type="evidence" value="ECO:0007669"/>
    <property type="project" value="UniProtKB-KW"/>
</dbReference>
<dbReference type="PANTHER" id="PTHR34217:SF1">
    <property type="entry name" value="CARBOXYPEPTIDASE 1"/>
    <property type="match status" value="1"/>
</dbReference>
<keyword evidence="1" id="KW-0482">Metalloprotease</keyword>
<gene>
    <name evidence="4" type="ORF">SAMN04487928_10621</name>
</gene>
<evidence type="ECO:0000256" key="2">
    <source>
        <dbReference type="PIRSR" id="PIRSR006615-1"/>
    </source>
</evidence>
<feature type="active site" description="Proton donor/acceptor" evidence="3">
    <location>
        <position position="264"/>
    </location>
</feature>
<dbReference type="GO" id="GO:0006508">
    <property type="term" value="P:proteolysis"/>
    <property type="evidence" value="ECO:0007669"/>
    <property type="project" value="UniProtKB-UniRule"/>
</dbReference>
<feature type="binding site" evidence="2">
    <location>
        <position position="263"/>
    </location>
    <ligand>
        <name>Zn(2+)</name>
        <dbReference type="ChEBI" id="CHEBI:29105"/>
        <note>catalytic</note>
    </ligand>
</feature>
<comment type="function">
    <text evidence="1">Broad specificity carboxypetidase that releases amino acids sequentially from the C-terminus, including neutral, aromatic, polar and basic residues.</text>
</comment>
<evidence type="ECO:0000313" key="4">
    <source>
        <dbReference type="EMBL" id="SFP68683.1"/>
    </source>
</evidence>
<keyword evidence="1 2" id="KW-0479">Metal-binding</keyword>
<reference evidence="5" key="1">
    <citation type="submission" date="2016-10" db="EMBL/GenBank/DDBJ databases">
        <authorList>
            <person name="Varghese N."/>
            <person name="Submissions S."/>
        </authorList>
    </citation>
    <scope>NUCLEOTIDE SEQUENCE [LARGE SCALE GENOMIC DNA]</scope>
    <source>
        <strain evidence="5">P18</strain>
    </source>
</reference>
<evidence type="ECO:0000256" key="1">
    <source>
        <dbReference type="PIRNR" id="PIRNR006615"/>
    </source>
</evidence>
<name>A0A1I5SDA2_9FIRM</name>
<keyword evidence="1 4" id="KW-0121">Carboxypeptidase</keyword>
<dbReference type="OrthoDB" id="9772308at2"/>
<dbReference type="PIRSF" id="PIRSF006615">
    <property type="entry name" value="Zn_crbxpep_Taq"/>
    <property type="match status" value="1"/>
</dbReference>
<evidence type="ECO:0000313" key="5">
    <source>
        <dbReference type="Proteomes" id="UP000182624"/>
    </source>
</evidence>
<proteinExistence type="inferred from homology"/>
<feature type="binding site" evidence="2">
    <location>
        <position position="293"/>
    </location>
    <ligand>
        <name>Zn(2+)</name>
        <dbReference type="ChEBI" id="CHEBI:29105"/>
        <note>catalytic</note>
    </ligand>
</feature>
<keyword evidence="2" id="KW-0862">Zinc</keyword>
<dbReference type="Pfam" id="PF02074">
    <property type="entry name" value="Peptidase_M32"/>
    <property type="match status" value="1"/>
</dbReference>
<dbReference type="EMBL" id="FOXO01000006">
    <property type="protein sequence ID" value="SFP68683.1"/>
    <property type="molecule type" value="Genomic_DNA"/>
</dbReference>
<protein>
    <recommendedName>
        <fullName evidence="1">Metal-dependent carboxypeptidase</fullName>
        <ecNumber evidence="1">3.4.17.19</ecNumber>
    </recommendedName>
</protein>
<comment type="catalytic activity">
    <reaction evidence="1">
        <text>Release of a C-terminal amino acid with broad specificity, except for -Pro.</text>
        <dbReference type="EC" id="3.4.17.19"/>
    </reaction>
</comment>
<comment type="similarity">
    <text evidence="1">Belongs to the peptidase M32 family.</text>
</comment>
<keyword evidence="1" id="KW-0378">Hydrolase</keyword>
<accession>A0A1I5SDA2</accession>
<feature type="binding site" evidence="2">
    <location>
        <position position="267"/>
    </location>
    <ligand>
        <name>Zn(2+)</name>
        <dbReference type="ChEBI" id="CHEBI:29105"/>
        <note>catalytic</note>
    </ligand>
</feature>